<evidence type="ECO:0000256" key="2">
    <source>
        <dbReference type="ARBA" id="ARBA00023043"/>
    </source>
</evidence>
<name>A0AAD3CS41_9STRA</name>
<dbReference type="GO" id="GO:0051017">
    <property type="term" value="P:actin filament bundle assembly"/>
    <property type="evidence" value="ECO:0007669"/>
    <property type="project" value="TreeGrafter"/>
</dbReference>
<proteinExistence type="predicted"/>
<keyword evidence="2" id="KW-0040">ANK repeat</keyword>
<keyword evidence="1" id="KW-0677">Repeat</keyword>
<reference evidence="3 4" key="1">
    <citation type="journal article" date="2021" name="Sci. Rep.">
        <title>The genome of the diatom Chaetoceros tenuissimus carries an ancient integrated fragment of an extant virus.</title>
        <authorList>
            <person name="Hongo Y."/>
            <person name="Kimura K."/>
            <person name="Takaki Y."/>
            <person name="Yoshida Y."/>
            <person name="Baba S."/>
            <person name="Kobayashi G."/>
            <person name="Nagasaki K."/>
            <person name="Hano T."/>
            <person name="Tomaru Y."/>
        </authorList>
    </citation>
    <scope>NUCLEOTIDE SEQUENCE [LARGE SCALE GENOMIC DNA]</scope>
    <source>
        <strain evidence="3 4">NIES-3715</strain>
    </source>
</reference>
<organism evidence="3 4">
    <name type="scientific">Chaetoceros tenuissimus</name>
    <dbReference type="NCBI Taxonomy" id="426638"/>
    <lineage>
        <taxon>Eukaryota</taxon>
        <taxon>Sar</taxon>
        <taxon>Stramenopiles</taxon>
        <taxon>Ochrophyta</taxon>
        <taxon>Bacillariophyta</taxon>
        <taxon>Coscinodiscophyceae</taxon>
        <taxon>Chaetocerotophycidae</taxon>
        <taxon>Chaetocerotales</taxon>
        <taxon>Chaetocerotaceae</taxon>
        <taxon>Chaetoceros</taxon>
    </lineage>
</organism>
<comment type="caution">
    <text evidence="3">The sequence shown here is derived from an EMBL/GenBank/DDBJ whole genome shotgun (WGS) entry which is preliminary data.</text>
</comment>
<dbReference type="SUPFAM" id="SSF48403">
    <property type="entry name" value="Ankyrin repeat"/>
    <property type="match status" value="1"/>
</dbReference>
<protein>
    <submittedName>
        <fullName evidence="3">Uncharacterized protein</fullName>
    </submittedName>
</protein>
<evidence type="ECO:0000313" key="3">
    <source>
        <dbReference type="EMBL" id="GFH51176.1"/>
    </source>
</evidence>
<evidence type="ECO:0000256" key="1">
    <source>
        <dbReference type="ARBA" id="ARBA00022737"/>
    </source>
</evidence>
<dbReference type="Gene3D" id="1.25.40.20">
    <property type="entry name" value="Ankyrin repeat-containing domain"/>
    <property type="match status" value="1"/>
</dbReference>
<accession>A0AAD3CS41</accession>
<sequence length="242" mass="27883">MPPFLKCQAEEIIDDIDEIFVEVDEILDETLLDFQDLKVHDLKEAGLELATETKENIVNFATKIYRTFKPEEGVVNYEKDRPVLYELIENNLWEHVMDRLESHPEEASLTIERYHKSNPNKLAWRMLPIHAVCYPIITQGSKDGDIIRCGIRGPVEVVKKLVQIYPEGAKVQDDLGMLPLHHVCRNGGNIHAITMILDAYEAGINVRDKKGRTPMELTRTSRAYNKSFVLHFLSRVEQSTRE</sequence>
<dbReference type="PANTHER" id="PTHR24153:SF8">
    <property type="entry name" value="FORKED, ISOFORM F"/>
    <property type="match status" value="1"/>
</dbReference>
<dbReference type="PANTHER" id="PTHR24153">
    <property type="entry name" value="ESPIN"/>
    <property type="match status" value="1"/>
</dbReference>
<keyword evidence="4" id="KW-1185">Reference proteome</keyword>
<dbReference type="GO" id="GO:0051015">
    <property type="term" value="F:actin filament binding"/>
    <property type="evidence" value="ECO:0007669"/>
    <property type="project" value="TreeGrafter"/>
</dbReference>
<dbReference type="EMBL" id="BLLK01000045">
    <property type="protein sequence ID" value="GFH51176.1"/>
    <property type="molecule type" value="Genomic_DNA"/>
</dbReference>
<dbReference type="GO" id="GO:0005737">
    <property type="term" value="C:cytoplasm"/>
    <property type="evidence" value="ECO:0007669"/>
    <property type="project" value="TreeGrafter"/>
</dbReference>
<dbReference type="InterPro" id="IPR036770">
    <property type="entry name" value="Ankyrin_rpt-contain_sf"/>
</dbReference>
<dbReference type="AlphaFoldDB" id="A0AAD3CS41"/>
<dbReference type="Proteomes" id="UP001054902">
    <property type="component" value="Unassembled WGS sequence"/>
</dbReference>
<gene>
    <name evidence="3" type="ORF">CTEN210_07652</name>
</gene>
<evidence type="ECO:0000313" key="4">
    <source>
        <dbReference type="Proteomes" id="UP001054902"/>
    </source>
</evidence>
<dbReference type="InterPro" id="IPR052420">
    <property type="entry name" value="Espin/Espin-like"/>
</dbReference>